<feature type="transmembrane region" description="Helical" evidence="1">
    <location>
        <begin position="31"/>
        <end position="50"/>
    </location>
</feature>
<name>A0ABS8YKR2_9BACL</name>
<feature type="transmembrane region" description="Helical" evidence="1">
    <location>
        <begin position="148"/>
        <end position="165"/>
    </location>
</feature>
<gene>
    <name evidence="2" type="ORF">LQV63_21095</name>
</gene>
<feature type="transmembrane region" description="Helical" evidence="1">
    <location>
        <begin position="283"/>
        <end position="303"/>
    </location>
</feature>
<keyword evidence="1" id="KW-0812">Transmembrane</keyword>
<sequence length="370" mass="42170">MWERWLTRTAPENASVTSHGSGETFALNLRFLLIVCVFVGNAIEPLIGGMPEIKALFLWIYAFHMPLFVFVTGYFARHNLNGMAGIRVLKQIALQYVIFQSIYSLLDVFLFRVPGITHSFFMPYLLLWFLVGHIFWRLMMMLFTRYQVRHPIILSLMLGVLVGFLPVEGAWLGISRSVIYLPFFVIGYTFNFDAFRARFTPALRLLAAALSAGILVTLYLMANRINPVWLMNNMTFHELGWTGNIWTASVLRLSIYALEIIASIAFLAWVPKRNNGITALGQRTLYVFLIHGIVIRFVVYSGIYNHISAGIETALLIAASVAGAIMLAQPQVRECCSPIIEPKWDKIAAWTRRSVFYRGITRMSRQAQRK</sequence>
<accession>A0ABS8YKR2</accession>
<feature type="transmembrane region" description="Helical" evidence="1">
    <location>
        <begin position="56"/>
        <end position="76"/>
    </location>
</feature>
<dbReference type="RefSeq" id="WP_233698145.1">
    <property type="nucleotide sequence ID" value="NZ_JAJNBZ010000020.1"/>
</dbReference>
<feature type="transmembrane region" description="Helical" evidence="1">
    <location>
        <begin position="202"/>
        <end position="222"/>
    </location>
</feature>
<evidence type="ECO:0000313" key="2">
    <source>
        <dbReference type="EMBL" id="MCE5171779.1"/>
    </source>
</evidence>
<proteinExistence type="predicted"/>
<organism evidence="2 3">
    <name type="scientific">Paenibacillus profundus</name>
    <dbReference type="NCBI Taxonomy" id="1173085"/>
    <lineage>
        <taxon>Bacteria</taxon>
        <taxon>Bacillati</taxon>
        <taxon>Bacillota</taxon>
        <taxon>Bacilli</taxon>
        <taxon>Bacillales</taxon>
        <taxon>Paenibacillaceae</taxon>
        <taxon>Paenibacillus</taxon>
    </lineage>
</organism>
<feature type="transmembrane region" description="Helical" evidence="1">
    <location>
        <begin position="253"/>
        <end position="271"/>
    </location>
</feature>
<feature type="transmembrane region" description="Helical" evidence="1">
    <location>
        <begin position="118"/>
        <end position="136"/>
    </location>
</feature>
<comment type="caution">
    <text evidence="2">The sequence shown here is derived from an EMBL/GenBank/DDBJ whole genome shotgun (WGS) entry which is preliminary data.</text>
</comment>
<dbReference type="EMBL" id="JAJNBZ010000020">
    <property type="protein sequence ID" value="MCE5171779.1"/>
    <property type="molecule type" value="Genomic_DNA"/>
</dbReference>
<feature type="transmembrane region" description="Helical" evidence="1">
    <location>
        <begin position="171"/>
        <end position="190"/>
    </location>
</feature>
<protein>
    <submittedName>
        <fullName evidence="2">Fucose 4-O-acetylase</fullName>
    </submittedName>
</protein>
<feature type="transmembrane region" description="Helical" evidence="1">
    <location>
        <begin position="309"/>
        <end position="328"/>
    </location>
</feature>
<keyword evidence="1" id="KW-0472">Membrane</keyword>
<dbReference type="PANTHER" id="PTHR37312">
    <property type="entry name" value="MEMBRANE-BOUND ACYLTRANSFERASE YKRP-RELATED"/>
    <property type="match status" value="1"/>
</dbReference>
<dbReference type="PANTHER" id="PTHR37312:SF1">
    <property type="entry name" value="MEMBRANE-BOUND ACYLTRANSFERASE YKRP-RELATED"/>
    <property type="match status" value="1"/>
</dbReference>
<keyword evidence="3" id="KW-1185">Reference proteome</keyword>
<evidence type="ECO:0000256" key="1">
    <source>
        <dbReference type="SAM" id="Phobius"/>
    </source>
</evidence>
<dbReference type="Proteomes" id="UP001199916">
    <property type="component" value="Unassembled WGS sequence"/>
</dbReference>
<keyword evidence="1" id="KW-1133">Transmembrane helix</keyword>
<evidence type="ECO:0000313" key="3">
    <source>
        <dbReference type="Proteomes" id="UP001199916"/>
    </source>
</evidence>
<dbReference type="InterPro" id="IPR052734">
    <property type="entry name" value="Nod_factor_acetyltransferase"/>
</dbReference>
<feature type="transmembrane region" description="Helical" evidence="1">
    <location>
        <begin position="88"/>
        <end position="106"/>
    </location>
</feature>
<reference evidence="2 3" key="1">
    <citation type="submission" date="2021-11" db="EMBL/GenBank/DDBJ databases">
        <title>Draft genome sequence of Paenibacillus profundus YoMME, a new Gram-positive bacteria with exoelectrogenic properties.</title>
        <authorList>
            <person name="Hubenova Y."/>
            <person name="Hubenova E."/>
            <person name="Manasiev Y."/>
            <person name="Peykov S."/>
            <person name="Mitov M."/>
        </authorList>
    </citation>
    <scope>NUCLEOTIDE SEQUENCE [LARGE SCALE GENOMIC DNA]</scope>
    <source>
        <strain evidence="2 3">YoMME</strain>
    </source>
</reference>